<gene>
    <name evidence="3" type="ORF">BAY60_18945</name>
</gene>
<evidence type="ECO:0000256" key="2">
    <source>
        <dbReference type="SAM" id="SignalP"/>
    </source>
</evidence>
<dbReference type="Proteomes" id="UP000249915">
    <property type="component" value="Unassembled WGS sequence"/>
</dbReference>
<evidence type="ECO:0008006" key="5">
    <source>
        <dbReference type="Google" id="ProtNLM"/>
    </source>
</evidence>
<keyword evidence="1" id="KW-1133">Transmembrane helix</keyword>
<dbReference type="AlphaFoldDB" id="A0A2V4AVV6"/>
<dbReference type="Pfam" id="PF18895">
    <property type="entry name" value="T4SS_pilin"/>
    <property type="match status" value="1"/>
</dbReference>
<accession>A0A2V4AVV6</accession>
<name>A0A2V4AVV6_9PSEU</name>
<feature type="signal peptide" evidence="2">
    <location>
        <begin position="1"/>
        <end position="26"/>
    </location>
</feature>
<protein>
    <recommendedName>
        <fullName evidence="5">TrbC/VIRB2 family protein</fullName>
    </recommendedName>
</protein>
<sequence length="111" mass="11454">MRRRGGWLLGALVAVLLVVTAPAAHAEAAYVLAQASSVTQVLNNVRGWLMGILAALATVFLTVGGVRYVLAAGDPSEVEKAKQAFRSAGWGYALAALAPLVVDILARIVGA</sequence>
<dbReference type="InterPro" id="IPR043993">
    <property type="entry name" value="T4SS_pilin"/>
</dbReference>
<keyword evidence="2" id="KW-0732">Signal</keyword>
<reference evidence="3 4" key="1">
    <citation type="submission" date="2016-07" db="EMBL/GenBank/DDBJ databases">
        <title>Draft genome sequence of Prauserella muralis DSM 45305, isolated from a mould-covered wall in an indoor environment.</title>
        <authorList>
            <person name="Ruckert C."/>
            <person name="Albersmeier A."/>
            <person name="Jiang C.-L."/>
            <person name="Jiang Y."/>
            <person name="Kalinowski J."/>
            <person name="Schneider O."/>
            <person name="Winkler A."/>
            <person name="Zotchev S.B."/>
        </authorList>
    </citation>
    <scope>NUCLEOTIDE SEQUENCE [LARGE SCALE GENOMIC DNA]</scope>
    <source>
        <strain evidence="3 4">DSM 45305</strain>
    </source>
</reference>
<keyword evidence="1" id="KW-0812">Transmembrane</keyword>
<feature type="transmembrane region" description="Helical" evidence="1">
    <location>
        <begin position="50"/>
        <end position="70"/>
    </location>
</feature>
<evidence type="ECO:0000256" key="1">
    <source>
        <dbReference type="SAM" id="Phobius"/>
    </source>
</evidence>
<dbReference type="EMBL" id="MASW01000003">
    <property type="protein sequence ID" value="PXY25467.1"/>
    <property type="molecule type" value="Genomic_DNA"/>
</dbReference>
<feature type="chain" id="PRO_5016144706" description="TrbC/VIRB2 family protein" evidence="2">
    <location>
        <begin position="27"/>
        <end position="111"/>
    </location>
</feature>
<keyword evidence="1" id="KW-0472">Membrane</keyword>
<dbReference type="OrthoDB" id="4566527at2"/>
<organism evidence="3 4">
    <name type="scientific">Prauserella muralis</name>
    <dbReference type="NCBI Taxonomy" id="588067"/>
    <lineage>
        <taxon>Bacteria</taxon>
        <taxon>Bacillati</taxon>
        <taxon>Actinomycetota</taxon>
        <taxon>Actinomycetes</taxon>
        <taxon>Pseudonocardiales</taxon>
        <taxon>Pseudonocardiaceae</taxon>
        <taxon>Prauserella</taxon>
    </lineage>
</organism>
<evidence type="ECO:0000313" key="3">
    <source>
        <dbReference type="EMBL" id="PXY25467.1"/>
    </source>
</evidence>
<keyword evidence="4" id="KW-1185">Reference proteome</keyword>
<proteinExistence type="predicted"/>
<feature type="transmembrane region" description="Helical" evidence="1">
    <location>
        <begin position="90"/>
        <end position="109"/>
    </location>
</feature>
<comment type="caution">
    <text evidence="3">The sequence shown here is derived from an EMBL/GenBank/DDBJ whole genome shotgun (WGS) entry which is preliminary data.</text>
</comment>
<evidence type="ECO:0000313" key="4">
    <source>
        <dbReference type="Proteomes" id="UP000249915"/>
    </source>
</evidence>